<protein>
    <submittedName>
        <fullName evidence="16">Formate dehydrogenase subunit gamma</fullName>
        <ecNumber evidence="16">1.17.1.9</ecNumber>
    </submittedName>
</protein>
<accession>A0A3L0W326</accession>
<keyword evidence="6" id="KW-0349">Heme</keyword>
<evidence type="ECO:0000256" key="7">
    <source>
        <dbReference type="ARBA" id="ARBA00022692"/>
    </source>
</evidence>
<evidence type="ECO:0000256" key="6">
    <source>
        <dbReference type="ARBA" id="ARBA00022617"/>
    </source>
</evidence>
<dbReference type="EMBL" id="RNRV01000026">
    <property type="protein sequence ID" value="MHO05579.1"/>
    <property type="molecule type" value="Genomic_DNA"/>
</dbReference>
<dbReference type="NCBIfam" id="TIGR01583">
    <property type="entry name" value="formate-DH-gamm"/>
    <property type="match status" value="1"/>
</dbReference>
<feature type="transmembrane region" description="Helical" evidence="13">
    <location>
        <begin position="255"/>
        <end position="274"/>
    </location>
</feature>
<dbReference type="GO" id="GO:0046872">
    <property type="term" value="F:metal ion binding"/>
    <property type="evidence" value="ECO:0007669"/>
    <property type="project" value="UniProtKB-KW"/>
</dbReference>
<evidence type="ECO:0000256" key="2">
    <source>
        <dbReference type="ARBA" id="ARBA00004651"/>
    </source>
</evidence>
<dbReference type="GO" id="GO:0009326">
    <property type="term" value="C:formate dehydrogenase complex"/>
    <property type="evidence" value="ECO:0007669"/>
    <property type="project" value="InterPro"/>
</dbReference>
<gene>
    <name evidence="16" type="ORF">D9F05_14530</name>
</gene>
<dbReference type="GO" id="GO:0015944">
    <property type="term" value="P:formate oxidation"/>
    <property type="evidence" value="ECO:0007669"/>
    <property type="project" value="TreeGrafter"/>
</dbReference>
<evidence type="ECO:0000256" key="1">
    <source>
        <dbReference type="ARBA" id="ARBA00001971"/>
    </source>
</evidence>
<dbReference type="InterPro" id="IPR016174">
    <property type="entry name" value="Di-haem_cyt_TM"/>
</dbReference>
<feature type="domain" description="Cytochrome b561 bacterial/Ni-hydrogenase" evidence="15">
    <location>
        <begin position="111"/>
        <end position="289"/>
    </location>
</feature>
<evidence type="ECO:0000313" key="16">
    <source>
        <dbReference type="EMBL" id="MHO05579.1"/>
    </source>
</evidence>
<feature type="transmembrane region" description="Helical" evidence="13">
    <location>
        <begin position="219"/>
        <end position="243"/>
    </location>
</feature>
<dbReference type="FunFam" id="1.20.950.20:FF:000002">
    <property type="entry name" value="Formate dehydrogenase cytochrome b556 subunit"/>
    <property type="match status" value="1"/>
</dbReference>
<feature type="transmembrane region" description="Helical" evidence="13">
    <location>
        <begin position="76"/>
        <end position="98"/>
    </location>
</feature>
<feature type="chain" id="PRO_5018198269" evidence="14">
    <location>
        <begin position="22"/>
        <end position="317"/>
    </location>
</feature>
<evidence type="ECO:0000256" key="13">
    <source>
        <dbReference type="SAM" id="Phobius"/>
    </source>
</evidence>
<evidence type="ECO:0000256" key="9">
    <source>
        <dbReference type="ARBA" id="ARBA00022982"/>
    </source>
</evidence>
<dbReference type="EC" id="1.17.1.9" evidence="16"/>
<dbReference type="InterPro" id="IPR006471">
    <property type="entry name" value="Formate_DH_gsu"/>
</dbReference>
<keyword evidence="14" id="KW-0732">Signal</keyword>
<keyword evidence="12 13" id="KW-0472">Membrane</keyword>
<reference evidence="16" key="1">
    <citation type="submission" date="2018-10" db="EMBL/GenBank/DDBJ databases">
        <authorList>
            <consortium name="NARMS: The National Antimicrobial Resistance Monitoring System"/>
        </authorList>
    </citation>
    <scope>NUCLEOTIDE SEQUENCE [LARGE SCALE GENOMIC DNA]</scope>
    <source>
        <strain evidence="16">CVM N17EC0388</strain>
    </source>
</reference>
<proteinExistence type="inferred from homology"/>
<dbReference type="GO" id="GO:0005886">
    <property type="term" value="C:plasma membrane"/>
    <property type="evidence" value="ECO:0007669"/>
    <property type="project" value="UniProtKB-SubCell"/>
</dbReference>
<evidence type="ECO:0000256" key="14">
    <source>
        <dbReference type="SAM" id="SignalP"/>
    </source>
</evidence>
<feature type="transmembrane region" description="Helical" evidence="13">
    <location>
        <begin position="164"/>
        <end position="182"/>
    </location>
</feature>
<dbReference type="GO" id="GO:0036397">
    <property type="term" value="F:formate dehydrogenase (quinone) activity"/>
    <property type="evidence" value="ECO:0007669"/>
    <property type="project" value="TreeGrafter"/>
</dbReference>
<dbReference type="Gene3D" id="1.20.950.20">
    <property type="entry name" value="Transmembrane di-heme cytochromes, Chain C"/>
    <property type="match status" value="1"/>
</dbReference>
<comment type="similarity">
    <text evidence="3">Belongs to the formate dehydrogenase gamma subunit family.</text>
</comment>
<dbReference type="InterPro" id="IPR011577">
    <property type="entry name" value="Cyt_b561_bac/Ni-Hgenase"/>
</dbReference>
<dbReference type="PANTHER" id="PTHR30074">
    <property type="entry name" value="FORMATE DEHYDROGENASE, NITRATE-INDUCIBLE, CYTOCHROME B556 FDN SUBUNIT"/>
    <property type="match status" value="1"/>
</dbReference>
<dbReference type="Pfam" id="PF01292">
    <property type="entry name" value="Ni_hydr_CYTB"/>
    <property type="match status" value="1"/>
</dbReference>
<comment type="caution">
    <text evidence="16">The sequence shown here is derived from an EMBL/GenBank/DDBJ whole genome shotgun (WGS) entry which is preliminary data.</text>
</comment>
<keyword evidence="16" id="KW-0560">Oxidoreductase</keyword>
<evidence type="ECO:0000256" key="5">
    <source>
        <dbReference type="ARBA" id="ARBA00022475"/>
    </source>
</evidence>
<evidence type="ECO:0000259" key="15">
    <source>
        <dbReference type="Pfam" id="PF01292"/>
    </source>
</evidence>
<evidence type="ECO:0000256" key="12">
    <source>
        <dbReference type="ARBA" id="ARBA00023136"/>
    </source>
</evidence>
<name>A0A3L0W326_ECOLX</name>
<dbReference type="InterPro" id="IPR051817">
    <property type="entry name" value="FDH_cytochrome_b556_subunit"/>
</dbReference>
<keyword evidence="10 13" id="KW-1133">Transmembrane helix</keyword>
<keyword evidence="7 13" id="KW-0812">Transmembrane</keyword>
<keyword evidence="11" id="KW-0408">Iron</keyword>
<feature type="signal peptide" evidence="14">
    <location>
        <begin position="1"/>
        <end position="21"/>
    </location>
</feature>
<keyword evidence="4" id="KW-0813">Transport</keyword>
<dbReference type="SUPFAM" id="SSF81342">
    <property type="entry name" value="Transmembrane di-heme cytochromes"/>
    <property type="match status" value="1"/>
</dbReference>
<dbReference type="GO" id="GO:0009055">
    <property type="term" value="F:electron transfer activity"/>
    <property type="evidence" value="ECO:0007669"/>
    <property type="project" value="InterPro"/>
</dbReference>
<evidence type="ECO:0000256" key="8">
    <source>
        <dbReference type="ARBA" id="ARBA00022723"/>
    </source>
</evidence>
<evidence type="ECO:0000256" key="3">
    <source>
        <dbReference type="ARBA" id="ARBA00010747"/>
    </source>
</evidence>
<dbReference type="GO" id="GO:0009061">
    <property type="term" value="P:anaerobic respiration"/>
    <property type="evidence" value="ECO:0007669"/>
    <property type="project" value="UniProtKB-ARBA"/>
</dbReference>
<evidence type="ECO:0000256" key="10">
    <source>
        <dbReference type="ARBA" id="ARBA00022989"/>
    </source>
</evidence>
<comment type="subcellular location">
    <subcellularLocation>
        <location evidence="2">Cell membrane</location>
        <topology evidence="2">Multi-pass membrane protein</topology>
    </subcellularLocation>
</comment>
<keyword evidence="5" id="KW-1003">Cell membrane</keyword>
<dbReference type="GO" id="GO:0022904">
    <property type="term" value="P:respiratory electron transport chain"/>
    <property type="evidence" value="ECO:0007669"/>
    <property type="project" value="InterPro"/>
</dbReference>
<dbReference type="GO" id="GO:0008863">
    <property type="term" value="F:formate dehydrogenase (NAD+) activity"/>
    <property type="evidence" value="ECO:0007669"/>
    <property type="project" value="UniProtKB-EC"/>
</dbReference>
<keyword evidence="8" id="KW-0479">Metal-binding</keyword>
<comment type="cofactor">
    <cofactor evidence="1">
        <name>heme</name>
        <dbReference type="ChEBI" id="CHEBI:30413"/>
    </cofactor>
</comment>
<evidence type="ECO:0000256" key="11">
    <source>
        <dbReference type="ARBA" id="ARBA00023004"/>
    </source>
</evidence>
<evidence type="ECO:0000256" key="4">
    <source>
        <dbReference type="ARBA" id="ARBA00022448"/>
    </source>
</evidence>
<dbReference type="AlphaFoldDB" id="A0A3L0W326"/>
<dbReference type="PANTHER" id="PTHR30074:SF6">
    <property type="entry name" value="FORMATE DEHYDROGENASE GAMMA SUBUNIT"/>
    <property type="match status" value="1"/>
</dbReference>
<feature type="transmembrane region" description="Helical" evidence="13">
    <location>
        <begin position="119"/>
        <end position="144"/>
    </location>
</feature>
<organism evidence="16">
    <name type="scientific">Escherichia coli</name>
    <dbReference type="NCBI Taxonomy" id="562"/>
    <lineage>
        <taxon>Bacteria</taxon>
        <taxon>Pseudomonadati</taxon>
        <taxon>Pseudomonadota</taxon>
        <taxon>Gammaproteobacteria</taxon>
        <taxon>Enterobacterales</taxon>
        <taxon>Enterobacteriaceae</taxon>
        <taxon>Escherichia</taxon>
    </lineage>
</organism>
<sequence>MRHWLTALLTALLLFSAPGFADAEKETVGFAGADYWRAVKDGEVGITTSRGAEHGVLINVTGEQWRTLRNTWVSPFGALAIGGSVLALLLFYLWAGQLKLAHPRTGRKVLRWTPFERALHWYTAALFLLLALSGLILLYGKFVIRPFGDGVWGAAIQGAKLTHNYLGPLFVLGLLVMILKWLRHNLPTRVDWEWFRQGGGILPNGKHPDAAFCNGGEKVWFWLLCSAGLLVCITGLVLDFPLFGQTREVMAVSNLLHGIGAIGLIAASFGHIYIGTVGTEGALEGMKSGYVDESWARQHHRLWFEEVKEQLDKPDGR</sequence>
<keyword evidence="9" id="KW-0249">Electron transport</keyword>